<organism evidence="1 2">
    <name type="scientific">Aspergillus pseudocaelatus</name>
    <dbReference type="NCBI Taxonomy" id="1825620"/>
    <lineage>
        <taxon>Eukaryota</taxon>
        <taxon>Fungi</taxon>
        <taxon>Dikarya</taxon>
        <taxon>Ascomycota</taxon>
        <taxon>Pezizomycotina</taxon>
        <taxon>Eurotiomycetes</taxon>
        <taxon>Eurotiomycetidae</taxon>
        <taxon>Eurotiales</taxon>
        <taxon>Aspergillaceae</taxon>
        <taxon>Aspergillus</taxon>
        <taxon>Aspergillus subgen. Circumdati</taxon>
    </lineage>
</organism>
<dbReference type="Proteomes" id="UP000325395">
    <property type="component" value="Unassembled WGS sequence"/>
</dbReference>
<gene>
    <name evidence="1" type="ORF">BDV36DRAFT_307103</name>
</gene>
<keyword evidence="2" id="KW-1185">Reference proteome</keyword>
<protein>
    <submittedName>
        <fullName evidence="1">Uncharacterized protein</fullName>
    </submittedName>
</protein>
<proteinExistence type="predicted"/>
<reference evidence="1 2" key="1">
    <citation type="submission" date="2019-04" db="EMBL/GenBank/DDBJ databases">
        <authorList>
            <consortium name="DOE Joint Genome Institute"/>
            <person name="Mondo S."/>
            <person name="Kjaerbolling I."/>
            <person name="Vesth T."/>
            <person name="Frisvad J.C."/>
            <person name="Nybo J.L."/>
            <person name="Theobald S."/>
            <person name="Kildgaard S."/>
            <person name="Isbrandt T."/>
            <person name="Kuo A."/>
            <person name="Sato A."/>
            <person name="Lyhne E.K."/>
            <person name="Kogle M.E."/>
            <person name="Wiebenga A."/>
            <person name="Kun R.S."/>
            <person name="Lubbers R.J."/>
            <person name="Makela M.R."/>
            <person name="Barry K."/>
            <person name="Chovatia M."/>
            <person name="Clum A."/>
            <person name="Daum C."/>
            <person name="Haridas S."/>
            <person name="He G."/>
            <person name="LaButti K."/>
            <person name="Lipzen A."/>
            <person name="Riley R."/>
            <person name="Salamov A."/>
            <person name="Simmons B.A."/>
            <person name="Magnuson J.K."/>
            <person name="Henrissat B."/>
            <person name="Mortensen U.H."/>
            <person name="Larsen T.O."/>
            <person name="Devries R.P."/>
            <person name="Grigoriev I.V."/>
            <person name="Machida M."/>
            <person name="Baker S.E."/>
            <person name="Andersen M.R."/>
            <person name="Cantor M.N."/>
            <person name="Hua S.X."/>
        </authorList>
    </citation>
    <scope>NUCLEOTIDE SEQUENCE [LARGE SCALE GENOMIC DNA]</scope>
    <source>
        <strain evidence="1 2">CBS 117616</strain>
    </source>
</reference>
<name>A0ABQ6W0G8_9EURO</name>
<sequence length="125" mass="14291">MSSRYTPKRILKKQLSQQEHSLMEDWAPGNLNAYHNIETDAPVLAKHQAPSSKLVKQEGYITPNGTHLSDHELAKLSHGIENSESKCVTYFQPCFIGDPWMGLPSMKMEFTTRYWFYYAIVSVPA</sequence>
<evidence type="ECO:0000313" key="2">
    <source>
        <dbReference type="Proteomes" id="UP000325395"/>
    </source>
</evidence>
<dbReference type="EMBL" id="ML735931">
    <property type="protein sequence ID" value="KAE8410574.1"/>
    <property type="molecule type" value="Genomic_DNA"/>
</dbReference>
<accession>A0ABQ6W0G8</accession>
<evidence type="ECO:0000313" key="1">
    <source>
        <dbReference type="EMBL" id="KAE8410574.1"/>
    </source>
</evidence>